<feature type="domain" description="NAD(+) hydrolase ThsA Sir2/TIR-associating SLOG" evidence="1">
    <location>
        <begin position="11"/>
        <end position="130"/>
    </location>
</feature>
<proteinExistence type="predicted"/>
<evidence type="ECO:0000259" key="1">
    <source>
        <dbReference type="Pfam" id="PF18185"/>
    </source>
</evidence>
<gene>
    <name evidence="2" type="ORF">EA26_05725</name>
</gene>
<keyword evidence="3" id="KW-1185">Reference proteome</keyword>
<dbReference type="InterPro" id="IPR041486">
    <property type="entry name" value="ThsA_STALD"/>
</dbReference>
<dbReference type="STRING" id="29495.EA26_05725"/>
<dbReference type="Pfam" id="PF18185">
    <property type="entry name" value="STALD"/>
    <property type="match status" value="1"/>
</dbReference>
<reference evidence="2 3" key="1">
    <citation type="submission" date="2014-04" db="EMBL/GenBank/DDBJ databases">
        <title>Genome sequencing of Vibrio navarrensis strains.</title>
        <authorList>
            <person name="Gladney L.M."/>
            <person name="Katz L.S."/>
            <person name="Marino-Ramirez L."/>
            <person name="Jordan I.K."/>
        </authorList>
    </citation>
    <scope>NUCLEOTIDE SEQUENCE [LARGE SCALE GENOMIC DNA]</scope>
    <source>
        <strain evidence="2 3">ATCC 51183</strain>
    </source>
</reference>
<dbReference type="EMBL" id="JMCG01000001">
    <property type="protein sequence ID" value="KGK10824.1"/>
    <property type="molecule type" value="Genomic_DNA"/>
</dbReference>
<evidence type="ECO:0000313" key="3">
    <source>
        <dbReference type="Proteomes" id="UP000029994"/>
    </source>
</evidence>
<organism evidence="2 3">
    <name type="scientific">Vibrio navarrensis</name>
    <dbReference type="NCBI Taxonomy" id="29495"/>
    <lineage>
        <taxon>Bacteria</taxon>
        <taxon>Pseudomonadati</taxon>
        <taxon>Pseudomonadota</taxon>
        <taxon>Gammaproteobacteria</taxon>
        <taxon>Vibrionales</taxon>
        <taxon>Vibrionaceae</taxon>
        <taxon>Vibrio</taxon>
    </lineage>
</organism>
<dbReference type="Proteomes" id="UP000029994">
    <property type="component" value="Unassembled WGS sequence"/>
</dbReference>
<dbReference type="AlphaFoldDB" id="A0A099LT41"/>
<dbReference type="eggNOG" id="COG0846">
    <property type="taxonomic scope" value="Bacteria"/>
</dbReference>
<dbReference type="GeneID" id="43682697"/>
<evidence type="ECO:0000313" key="2">
    <source>
        <dbReference type="EMBL" id="KGK10824.1"/>
    </source>
</evidence>
<dbReference type="RefSeq" id="WP_039425106.1">
    <property type="nucleotide sequence ID" value="NZ_CP061845.1"/>
</dbReference>
<sequence>MTDRNAPKYAPQTEVGTRPIAQVWHDYRTDMISFSGIAIFLFGNKLKDGEVVVADGLIKEFKIAKSNGLLLIPVGATEYASREIYCELLKEGYFDSDAFPESARKFIDKICDKESELTTIQSEIIDLLKSLK</sequence>
<name>A0A099LT41_9VIBR</name>
<accession>A0A099LT41</accession>
<comment type="caution">
    <text evidence="2">The sequence shown here is derived from an EMBL/GenBank/DDBJ whole genome shotgun (WGS) entry which is preliminary data.</text>
</comment>
<protein>
    <recommendedName>
        <fullName evidence="1">NAD(+) hydrolase ThsA Sir2/TIR-associating SLOG domain-containing protein</fullName>
    </recommendedName>
</protein>